<dbReference type="InterPro" id="IPR009081">
    <property type="entry name" value="PP-bd_ACP"/>
</dbReference>
<dbReference type="GO" id="GO:0043041">
    <property type="term" value="P:amino acid activation for nonribosomal peptide biosynthetic process"/>
    <property type="evidence" value="ECO:0007669"/>
    <property type="project" value="TreeGrafter"/>
</dbReference>
<dbReference type="KEGG" id="mmes:MMSR116_17395"/>
<evidence type="ECO:0000256" key="3">
    <source>
        <dbReference type="SAM" id="MobiDB-lite"/>
    </source>
</evidence>
<keyword evidence="1" id="KW-0596">Phosphopantetheine</keyword>
<accession>A0A6B9FN85</accession>
<reference evidence="5 6" key="1">
    <citation type="journal article" date="2012" name="Genet. Mol. Biol.">
        <title>Analysis of 16S rRNA and mxaF genes revealing insights into Methylobacterium niche-specific plant association.</title>
        <authorList>
            <person name="Dourado M.N."/>
            <person name="Andreote F.D."/>
            <person name="Dini-Andreote F."/>
            <person name="Conti R."/>
            <person name="Araujo J.M."/>
            <person name="Araujo W.L."/>
        </authorList>
    </citation>
    <scope>NUCLEOTIDE SEQUENCE [LARGE SCALE GENOMIC DNA]</scope>
    <source>
        <strain evidence="5 6">SR1.6/6</strain>
    </source>
</reference>
<dbReference type="Gene3D" id="3.40.50.1820">
    <property type="entry name" value="alpha/beta hydrolase"/>
    <property type="match status" value="1"/>
</dbReference>
<feature type="region of interest" description="Disordered" evidence="3">
    <location>
        <begin position="1"/>
        <end position="53"/>
    </location>
</feature>
<dbReference type="InterPro" id="IPR036736">
    <property type="entry name" value="ACP-like_sf"/>
</dbReference>
<feature type="region of interest" description="Disordered" evidence="3">
    <location>
        <begin position="389"/>
        <end position="413"/>
    </location>
</feature>
<dbReference type="EMBL" id="CP043538">
    <property type="protein sequence ID" value="QGY03472.1"/>
    <property type="molecule type" value="Genomic_DNA"/>
</dbReference>
<dbReference type="InterPro" id="IPR020806">
    <property type="entry name" value="PKS_PP-bd"/>
</dbReference>
<dbReference type="InterPro" id="IPR020845">
    <property type="entry name" value="AMP-binding_CS"/>
</dbReference>
<dbReference type="Gene3D" id="3.30.300.30">
    <property type="match status" value="1"/>
</dbReference>
<evidence type="ECO:0000259" key="4">
    <source>
        <dbReference type="PROSITE" id="PS50075"/>
    </source>
</evidence>
<dbReference type="InterPro" id="IPR006162">
    <property type="entry name" value="Ppantetheine_attach_site"/>
</dbReference>
<dbReference type="Pfam" id="PF00501">
    <property type="entry name" value="AMP-binding"/>
    <property type="match status" value="1"/>
</dbReference>
<dbReference type="InterPro" id="IPR000873">
    <property type="entry name" value="AMP-dep_synth/lig_dom"/>
</dbReference>
<evidence type="ECO:0000313" key="5">
    <source>
        <dbReference type="EMBL" id="QGY03472.1"/>
    </source>
</evidence>
<dbReference type="GO" id="GO:0044550">
    <property type="term" value="P:secondary metabolite biosynthetic process"/>
    <property type="evidence" value="ECO:0007669"/>
    <property type="project" value="TreeGrafter"/>
</dbReference>
<dbReference type="Gene3D" id="1.10.1200.10">
    <property type="entry name" value="ACP-like"/>
    <property type="match status" value="1"/>
</dbReference>
<dbReference type="GO" id="GO:0005737">
    <property type="term" value="C:cytoplasm"/>
    <property type="evidence" value="ECO:0007669"/>
    <property type="project" value="TreeGrafter"/>
</dbReference>
<organism evidence="5 6">
    <name type="scientific">Methylobacterium mesophilicum SR1.6/6</name>
    <dbReference type="NCBI Taxonomy" id="908290"/>
    <lineage>
        <taxon>Bacteria</taxon>
        <taxon>Pseudomonadati</taxon>
        <taxon>Pseudomonadota</taxon>
        <taxon>Alphaproteobacteria</taxon>
        <taxon>Hyphomicrobiales</taxon>
        <taxon>Methylobacteriaceae</taxon>
        <taxon>Methylobacterium</taxon>
    </lineage>
</organism>
<dbReference type="SUPFAM" id="SSF56801">
    <property type="entry name" value="Acetyl-CoA synthetase-like"/>
    <property type="match status" value="1"/>
</dbReference>
<dbReference type="Proteomes" id="UP000012488">
    <property type="component" value="Chromosome"/>
</dbReference>
<dbReference type="PANTHER" id="PTHR45527:SF1">
    <property type="entry name" value="FATTY ACID SYNTHASE"/>
    <property type="match status" value="1"/>
</dbReference>
<dbReference type="InterPro" id="IPR001031">
    <property type="entry name" value="Thioesterase"/>
</dbReference>
<dbReference type="SMART" id="SM00823">
    <property type="entry name" value="PKS_PP"/>
    <property type="match status" value="1"/>
</dbReference>
<dbReference type="InterPro" id="IPR025110">
    <property type="entry name" value="AMP-bd_C"/>
</dbReference>
<dbReference type="AlphaFoldDB" id="A0A6B9FN85"/>
<feature type="compositionally biased region" description="Basic and acidic residues" evidence="3">
    <location>
        <begin position="391"/>
        <end position="407"/>
    </location>
</feature>
<dbReference type="GO" id="GO:0031177">
    <property type="term" value="F:phosphopantetheine binding"/>
    <property type="evidence" value="ECO:0007669"/>
    <property type="project" value="InterPro"/>
</dbReference>
<dbReference type="PROSITE" id="PS00012">
    <property type="entry name" value="PHOSPHOPANTETHEINE"/>
    <property type="match status" value="1"/>
</dbReference>
<keyword evidence="2" id="KW-0597">Phosphoprotein</keyword>
<dbReference type="RefSeq" id="WP_280178346.1">
    <property type="nucleotide sequence ID" value="NZ_CP043538.1"/>
</dbReference>
<dbReference type="InterPro" id="IPR042099">
    <property type="entry name" value="ANL_N_sf"/>
</dbReference>
<dbReference type="PANTHER" id="PTHR45527">
    <property type="entry name" value="NONRIBOSOMAL PEPTIDE SYNTHETASE"/>
    <property type="match status" value="1"/>
</dbReference>
<feature type="domain" description="Carrier" evidence="4">
    <location>
        <begin position="409"/>
        <end position="485"/>
    </location>
</feature>
<dbReference type="Pfam" id="PF00975">
    <property type="entry name" value="Thioesterase"/>
    <property type="match status" value="1"/>
</dbReference>
<dbReference type="Pfam" id="PF13193">
    <property type="entry name" value="AMP-binding_C"/>
    <property type="match status" value="1"/>
</dbReference>
<gene>
    <name evidence="5" type="ORF">MMSR116_17395</name>
</gene>
<reference evidence="5 6" key="2">
    <citation type="journal article" date="2013" name="Genome Announc.">
        <title>Draft Genome Sequence of Methylobacterium mesophilicum Strain SR1.6/6, Isolated from Citrus sinensis.</title>
        <authorList>
            <person name="Marinho Almeida D."/>
            <person name="Dini-Andreote F."/>
            <person name="Camargo Neves A.A."/>
            <person name="Juca Ramos R.T."/>
            <person name="Andreote F.D."/>
            <person name="Carneiro A.R."/>
            <person name="Oliveira de Souza Lima A."/>
            <person name="Caracciolo Gomes de Sa P.H."/>
            <person name="Ribeiro Barbosa M.S."/>
            <person name="Araujo W.L."/>
            <person name="Silva A."/>
        </authorList>
    </citation>
    <scope>NUCLEOTIDE SEQUENCE [LARGE SCALE GENOMIC DNA]</scope>
    <source>
        <strain evidence="5 6">SR1.6/6</strain>
    </source>
</reference>
<name>A0A6B9FN85_9HYPH</name>
<evidence type="ECO:0000256" key="2">
    <source>
        <dbReference type="ARBA" id="ARBA00022553"/>
    </source>
</evidence>
<protein>
    <submittedName>
        <fullName evidence="5">AMP-binding protein</fullName>
    </submittedName>
</protein>
<evidence type="ECO:0000313" key="6">
    <source>
        <dbReference type="Proteomes" id="UP000012488"/>
    </source>
</evidence>
<dbReference type="PROSITE" id="PS00455">
    <property type="entry name" value="AMP_BINDING"/>
    <property type="match status" value="1"/>
</dbReference>
<feature type="compositionally biased region" description="Low complexity" evidence="3">
    <location>
        <begin position="26"/>
        <end position="36"/>
    </location>
</feature>
<dbReference type="PROSITE" id="PS50075">
    <property type="entry name" value="CARRIER"/>
    <property type="match status" value="1"/>
</dbReference>
<dbReference type="Gene3D" id="3.40.50.12780">
    <property type="entry name" value="N-terminal domain of ligase-like"/>
    <property type="match status" value="1"/>
</dbReference>
<dbReference type="FunFam" id="3.30.300.30:FF:000010">
    <property type="entry name" value="Enterobactin synthetase component F"/>
    <property type="match status" value="1"/>
</dbReference>
<dbReference type="Pfam" id="PF00550">
    <property type="entry name" value="PP-binding"/>
    <property type="match status" value="1"/>
</dbReference>
<proteinExistence type="predicted"/>
<sequence>MPGSFTASRRPRSPVAWSCLRRSPGSTARPSRTARSPPRPHRPNPGDPAYLIYTSGSTGAPKGVVVEHGPLAMHCRSTAEAYEMNVESRELHVLSFAFDGAHERWMTPLVAGGCIVLRGPELWTAAETLAQIRRHRVTHAGFPTSFIGQLAEWAERLGAAPTVQVYSFGGEGMPRETFARLGRALKPRLLINGYGPTECVISPLIWKVPSDAAFDEPYAPIGGPVGTRAAYVLGPDLVPVADGETGELYIGGGLARGYWQRPALTAERFLPDPFAAGGGRMYRTGDRVRRRPDGSLAFAGRADDQVKIRGHRIEIGEVEAALRSLPGVAEAVVLRRDGPAGAYLAGYVVPVRGRRPEAGRLRAGLARTLPEPMVPASLTLLDRMPVTTNGKLDRNALPDPAADDRRGRPPGTATERRLAGIWSEVLGFPVRVADRRFFELGGDSLSALRLVARLRLIAPRGGIGVADLLRDPTIGELAARVEAGAASAEEGVAPTVRLSAGRPGSGRPLLVLFPGLLVSTREYEPLVARLGPEQEAHGFLCASLVEAVRPLPPVADLAAAYAAQVRALMRGRAGSCIFLGWSWGGVLAYETARRLGPGFPLDWVGMLDACGLEPTFAPGAGRPIAADERAAHGAMLAAWLDRSPMAAQWEALRARMDPEAEVQFLRFLAAEPQPLPADGPEVGSRERMLWTLVDHAVQFRALRLEEGAVPIRSFVAADSRGRGLPVIDWAPLTSRLLSVETVPETDHLDIVLSPHLHARIAALSSAEPNSTAA</sequence>
<dbReference type="InterPro" id="IPR029058">
    <property type="entry name" value="AB_hydrolase_fold"/>
</dbReference>
<dbReference type="SUPFAM" id="SSF47336">
    <property type="entry name" value="ACP-like"/>
    <property type="match status" value="1"/>
</dbReference>
<dbReference type="SUPFAM" id="SSF53474">
    <property type="entry name" value="alpha/beta-Hydrolases"/>
    <property type="match status" value="1"/>
</dbReference>
<dbReference type="InterPro" id="IPR045851">
    <property type="entry name" value="AMP-bd_C_sf"/>
</dbReference>
<evidence type="ECO:0000256" key="1">
    <source>
        <dbReference type="ARBA" id="ARBA00022450"/>
    </source>
</evidence>